<accession>A0A9D1HZE6</accession>
<organism evidence="1 2">
    <name type="scientific">Candidatus Allocopromorpha excrementigallinarum</name>
    <dbReference type="NCBI Taxonomy" id="2840742"/>
    <lineage>
        <taxon>Bacteria</taxon>
        <taxon>Bacillati</taxon>
        <taxon>Bacillota</taxon>
        <taxon>Clostridia</taxon>
        <taxon>Eubacteriales</taxon>
        <taxon>Eubacteriaceae</taxon>
        <taxon>Eubacteriaceae incertae sedis</taxon>
        <taxon>Candidatus Allocopromorpha</taxon>
    </lineage>
</organism>
<sequence>MISKINNGLRIVFLVLGAIFFILKLTDSKKEESISYKEGFQREKFDDIW</sequence>
<reference evidence="1" key="2">
    <citation type="journal article" date="2021" name="PeerJ">
        <title>Extensive microbial diversity within the chicken gut microbiome revealed by metagenomics and culture.</title>
        <authorList>
            <person name="Gilroy R."/>
            <person name="Ravi A."/>
            <person name="Getino M."/>
            <person name="Pursley I."/>
            <person name="Horton D.L."/>
            <person name="Alikhan N.F."/>
            <person name="Baker D."/>
            <person name="Gharbi K."/>
            <person name="Hall N."/>
            <person name="Watson M."/>
            <person name="Adriaenssens E.M."/>
            <person name="Foster-Nyarko E."/>
            <person name="Jarju S."/>
            <person name="Secka A."/>
            <person name="Antonio M."/>
            <person name="Oren A."/>
            <person name="Chaudhuri R.R."/>
            <person name="La Ragione R."/>
            <person name="Hildebrand F."/>
            <person name="Pallen M.J."/>
        </authorList>
    </citation>
    <scope>NUCLEOTIDE SEQUENCE</scope>
    <source>
        <strain evidence="1">ChiHcec3-6078</strain>
    </source>
</reference>
<dbReference type="EMBL" id="DVMP01000023">
    <property type="protein sequence ID" value="HIU25097.1"/>
    <property type="molecule type" value="Genomic_DNA"/>
</dbReference>
<name>A0A9D1HZE6_9FIRM</name>
<evidence type="ECO:0000313" key="1">
    <source>
        <dbReference type="EMBL" id="HIU25097.1"/>
    </source>
</evidence>
<protein>
    <submittedName>
        <fullName evidence="1">Uncharacterized protein</fullName>
    </submittedName>
</protein>
<dbReference type="AlphaFoldDB" id="A0A9D1HZE6"/>
<comment type="caution">
    <text evidence="1">The sequence shown here is derived from an EMBL/GenBank/DDBJ whole genome shotgun (WGS) entry which is preliminary data.</text>
</comment>
<reference evidence="1" key="1">
    <citation type="submission" date="2020-10" db="EMBL/GenBank/DDBJ databases">
        <authorList>
            <person name="Gilroy R."/>
        </authorList>
    </citation>
    <scope>NUCLEOTIDE SEQUENCE</scope>
    <source>
        <strain evidence="1">ChiHcec3-6078</strain>
    </source>
</reference>
<gene>
    <name evidence="1" type="ORF">IAC50_01180</name>
</gene>
<dbReference type="Proteomes" id="UP000824090">
    <property type="component" value="Unassembled WGS sequence"/>
</dbReference>
<evidence type="ECO:0000313" key="2">
    <source>
        <dbReference type="Proteomes" id="UP000824090"/>
    </source>
</evidence>
<proteinExistence type="predicted"/>